<keyword evidence="10" id="KW-1185">Reference proteome</keyword>
<evidence type="ECO:0000256" key="3">
    <source>
        <dbReference type="ARBA" id="ARBA00012759"/>
    </source>
</evidence>
<dbReference type="GO" id="GO:0016579">
    <property type="term" value="P:protein deubiquitination"/>
    <property type="evidence" value="ECO:0007669"/>
    <property type="project" value="InterPro"/>
</dbReference>
<reference evidence="9" key="2">
    <citation type="submission" date="2025-09" db="UniProtKB">
        <authorList>
            <consortium name="Ensembl"/>
        </authorList>
    </citation>
    <scope>IDENTIFICATION</scope>
</reference>
<accession>A0A8C9FVB2</accession>
<comment type="catalytic activity">
    <reaction evidence="1">
        <text>Thiol-dependent hydrolysis of ester, thioester, amide, peptide and isopeptide bonds formed by the C-terminal Gly of ubiquitin (a 76-residue protein attached to proteins as an intracellular targeting signal).</text>
        <dbReference type="EC" id="3.4.19.12"/>
    </reaction>
</comment>
<dbReference type="PROSITE" id="PS50235">
    <property type="entry name" value="USP_3"/>
    <property type="match status" value="1"/>
</dbReference>
<proteinExistence type="inferred from homology"/>
<dbReference type="InterPro" id="IPR028889">
    <property type="entry name" value="USP"/>
</dbReference>
<dbReference type="PANTHER" id="PTHR24006">
    <property type="entry name" value="UBIQUITIN CARBOXYL-TERMINAL HYDROLASE"/>
    <property type="match status" value="1"/>
</dbReference>
<dbReference type="AlphaFoldDB" id="A0A8C9FVB2"/>
<dbReference type="EC" id="3.4.19.12" evidence="3"/>
<dbReference type="GO" id="GO:0005634">
    <property type="term" value="C:nucleus"/>
    <property type="evidence" value="ECO:0007669"/>
    <property type="project" value="TreeGrafter"/>
</dbReference>
<reference evidence="9" key="1">
    <citation type="submission" date="2025-08" db="UniProtKB">
        <authorList>
            <consortium name="Ensembl"/>
        </authorList>
    </citation>
    <scope>IDENTIFICATION</scope>
</reference>
<dbReference type="PANTHER" id="PTHR24006:SF687">
    <property type="entry name" value="UBIQUITIN CARBOXYL-TERMINAL HYDROLASE 10"/>
    <property type="match status" value="1"/>
</dbReference>
<evidence type="ECO:0000256" key="5">
    <source>
        <dbReference type="ARBA" id="ARBA00022786"/>
    </source>
</evidence>
<feature type="domain" description="USP" evidence="8">
    <location>
        <begin position="1"/>
        <end position="144"/>
    </location>
</feature>
<dbReference type="GO" id="GO:0004843">
    <property type="term" value="F:cysteine-type deubiquitinase activity"/>
    <property type="evidence" value="ECO:0007669"/>
    <property type="project" value="UniProtKB-EC"/>
</dbReference>
<dbReference type="InterPro" id="IPR001394">
    <property type="entry name" value="Peptidase_C19_UCH"/>
</dbReference>
<organism evidence="9 10">
    <name type="scientific">Pavo cristatus</name>
    <name type="common">Indian peafowl</name>
    <name type="synonym">Blue peafowl</name>
    <dbReference type="NCBI Taxonomy" id="9049"/>
    <lineage>
        <taxon>Eukaryota</taxon>
        <taxon>Metazoa</taxon>
        <taxon>Chordata</taxon>
        <taxon>Craniata</taxon>
        <taxon>Vertebrata</taxon>
        <taxon>Euteleostomi</taxon>
        <taxon>Archelosauria</taxon>
        <taxon>Archosauria</taxon>
        <taxon>Dinosauria</taxon>
        <taxon>Saurischia</taxon>
        <taxon>Theropoda</taxon>
        <taxon>Coelurosauria</taxon>
        <taxon>Aves</taxon>
        <taxon>Neognathae</taxon>
        <taxon>Galloanserae</taxon>
        <taxon>Galliformes</taxon>
        <taxon>Phasianidae</taxon>
        <taxon>Phasianinae</taxon>
        <taxon>Pavo</taxon>
    </lineage>
</organism>
<keyword evidence="4" id="KW-0645">Protease</keyword>
<evidence type="ECO:0000256" key="4">
    <source>
        <dbReference type="ARBA" id="ARBA00022670"/>
    </source>
</evidence>
<dbReference type="GO" id="GO:0005769">
    <property type="term" value="C:early endosome"/>
    <property type="evidence" value="ECO:0007669"/>
    <property type="project" value="TreeGrafter"/>
</dbReference>
<keyword evidence="7" id="KW-0788">Thiol protease</keyword>
<evidence type="ECO:0000256" key="2">
    <source>
        <dbReference type="ARBA" id="ARBA00005427"/>
    </source>
</evidence>
<comment type="similarity">
    <text evidence="2">Belongs to the peptidase C19 family. USP10 subfamily.</text>
</comment>
<evidence type="ECO:0000256" key="7">
    <source>
        <dbReference type="ARBA" id="ARBA00022807"/>
    </source>
</evidence>
<dbReference type="GO" id="GO:0005829">
    <property type="term" value="C:cytosol"/>
    <property type="evidence" value="ECO:0007669"/>
    <property type="project" value="TreeGrafter"/>
</dbReference>
<dbReference type="Ensembl" id="ENSPSTT00000022693.1">
    <property type="protein sequence ID" value="ENSPSTP00000021613.1"/>
    <property type="gene ID" value="ENSPSTG00000015776.1"/>
</dbReference>
<dbReference type="SUPFAM" id="SSF54001">
    <property type="entry name" value="Cysteine proteinases"/>
    <property type="match status" value="1"/>
</dbReference>
<sequence length="144" mass="16559">RSLSFFTFSFFSLHRSVVYQQSSKESATLQPFFTLQLDIQSDKIRTVQDALESLVARESVQGYTTKTKQEVEISRRVTLEELPPVLVLHLKRFVYEKTGGCQKLIKNIEYPVDLEISKGKGFFLLTELSPVLEEDHVHTKESTC</sequence>
<dbReference type="Pfam" id="PF00443">
    <property type="entry name" value="UCH"/>
    <property type="match status" value="1"/>
</dbReference>
<dbReference type="GO" id="GO:0006508">
    <property type="term" value="P:proteolysis"/>
    <property type="evidence" value="ECO:0007669"/>
    <property type="project" value="UniProtKB-KW"/>
</dbReference>
<keyword evidence="5" id="KW-0833">Ubl conjugation pathway</keyword>
<evidence type="ECO:0000259" key="8">
    <source>
        <dbReference type="PROSITE" id="PS50235"/>
    </source>
</evidence>
<dbReference type="GO" id="GO:0030330">
    <property type="term" value="P:DNA damage response, signal transduction by p53 class mediator"/>
    <property type="evidence" value="ECO:0007669"/>
    <property type="project" value="TreeGrafter"/>
</dbReference>
<dbReference type="Proteomes" id="UP000694428">
    <property type="component" value="Unplaced"/>
</dbReference>
<dbReference type="InterPro" id="IPR038765">
    <property type="entry name" value="Papain-like_cys_pep_sf"/>
</dbReference>
<dbReference type="CDD" id="cd02257">
    <property type="entry name" value="Peptidase_C19"/>
    <property type="match status" value="1"/>
</dbReference>
<evidence type="ECO:0000313" key="9">
    <source>
        <dbReference type="Ensembl" id="ENSPSTP00000021613.1"/>
    </source>
</evidence>
<keyword evidence="6" id="KW-0378">Hydrolase</keyword>
<evidence type="ECO:0000256" key="6">
    <source>
        <dbReference type="ARBA" id="ARBA00022801"/>
    </source>
</evidence>
<dbReference type="Gene3D" id="3.90.70.10">
    <property type="entry name" value="Cysteine proteinases"/>
    <property type="match status" value="1"/>
</dbReference>
<name>A0A8C9FVB2_PAVCR</name>
<dbReference type="InterPro" id="IPR050164">
    <property type="entry name" value="Peptidase_C19"/>
</dbReference>
<evidence type="ECO:0000256" key="1">
    <source>
        <dbReference type="ARBA" id="ARBA00000707"/>
    </source>
</evidence>
<dbReference type="GO" id="GO:0010506">
    <property type="term" value="P:regulation of autophagy"/>
    <property type="evidence" value="ECO:0007669"/>
    <property type="project" value="TreeGrafter"/>
</dbReference>
<protein>
    <recommendedName>
        <fullName evidence="3">ubiquitinyl hydrolase 1</fullName>
        <ecNumber evidence="3">3.4.19.12</ecNumber>
    </recommendedName>
</protein>
<evidence type="ECO:0000313" key="10">
    <source>
        <dbReference type="Proteomes" id="UP000694428"/>
    </source>
</evidence>